<evidence type="ECO:0000259" key="6">
    <source>
        <dbReference type="Pfam" id="PF02826"/>
    </source>
</evidence>
<evidence type="ECO:0000256" key="1">
    <source>
        <dbReference type="ARBA" id="ARBA00005854"/>
    </source>
</evidence>
<comment type="caution">
    <text evidence="7">The sequence shown here is derived from an EMBL/GenBank/DDBJ whole genome shotgun (WGS) entry which is preliminary data.</text>
</comment>
<evidence type="ECO:0000313" key="7">
    <source>
        <dbReference type="EMBL" id="MEC5423256.1"/>
    </source>
</evidence>
<dbReference type="InterPro" id="IPR006140">
    <property type="entry name" value="D-isomer_DH_NAD-bd"/>
</dbReference>
<dbReference type="InterPro" id="IPR050857">
    <property type="entry name" value="D-2-hydroxyacid_DH"/>
</dbReference>
<dbReference type="Gene3D" id="3.40.50.720">
    <property type="entry name" value="NAD(P)-binding Rossmann-like Domain"/>
    <property type="match status" value="2"/>
</dbReference>
<dbReference type="SUPFAM" id="SSF51735">
    <property type="entry name" value="NAD(P)-binding Rossmann-fold domains"/>
    <property type="match status" value="1"/>
</dbReference>
<dbReference type="Pfam" id="PF02826">
    <property type="entry name" value="2-Hacid_dh_C"/>
    <property type="match status" value="1"/>
</dbReference>
<dbReference type="InterPro" id="IPR006139">
    <property type="entry name" value="D-isomer_2_OHA_DH_cat_dom"/>
</dbReference>
<evidence type="ECO:0000256" key="2">
    <source>
        <dbReference type="ARBA" id="ARBA00023002"/>
    </source>
</evidence>
<organism evidence="7 8">
    <name type="scientific">Virgibacillus tibetensis</name>
    <dbReference type="NCBI Taxonomy" id="3042313"/>
    <lineage>
        <taxon>Bacteria</taxon>
        <taxon>Bacillati</taxon>
        <taxon>Bacillota</taxon>
        <taxon>Bacilli</taxon>
        <taxon>Bacillales</taxon>
        <taxon>Bacillaceae</taxon>
        <taxon>Virgibacillus</taxon>
    </lineage>
</organism>
<protein>
    <submittedName>
        <fullName evidence="7">NAD(P)-dependent oxidoreductase</fullName>
    </submittedName>
</protein>
<dbReference type="PANTHER" id="PTHR42789">
    <property type="entry name" value="D-ISOMER SPECIFIC 2-HYDROXYACID DEHYDROGENASE FAMILY PROTEIN (AFU_ORTHOLOGUE AFUA_6G10090)"/>
    <property type="match status" value="1"/>
</dbReference>
<dbReference type="PANTHER" id="PTHR42789:SF1">
    <property type="entry name" value="D-ISOMER SPECIFIC 2-HYDROXYACID DEHYDROGENASE FAMILY PROTEIN (AFU_ORTHOLOGUE AFUA_6G10090)"/>
    <property type="match status" value="1"/>
</dbReference>
<dbReference type="Proteomes" id="UP001335737">
    <property type="component" value="Unassembled WGS sequence"/>
</dbReference>
<accession>A0ABU6KDP8</accession>
<dbReference type="InterPro" id="IPR029753">
    <property type="entry name" value="D-isomer_DH_CS"/>
</dbReference>
<keyword evidence="2 4" id="KW-0560">Oxidoreductase</keyword>
<keyword evidence="8" id="KW-1185">Reference proteome</keyword>
<sequence>MNELHVLQILPMYHPDGEEVLNGLARVTKFNEFDEQEIIAFLKETKVNGIILRAPAKITPAIIDACQQVTAISGAGVGLDNIDVDYATKKGIRILHAPKTNSQATAEHAVSLILAAMKNITMFHNETEKGNFSYRDGKYTRELHNKKLGLIGFGSIAQKVAKIMKFGFEMDVLVYVRSIHEERKKLAESLGVELTTSMKHVFQESDVVSLHIPLNEETNEIIDQTYFDVMKPSAVLINTARGGIINESDLVEALKNKKFLRAGVDVFRIEPPPPDHPFFDLEEMILTPHVGGISLEAAKATSVIIAENLVKVLHGEELPTIANMEQLTSRERN</sequence>
<dbReference type="SUPFAM" id="SSF52283">
    <property type="entry name" value="Formate/glycerate dehydrogenase catalytic domain-like"/>
    <property type="match status" value="1"/>
</dbReference>
<evidence type="ECO:0000256" key="4">
    <source>
        <dbReference type="RuleBase" id="RU003719"/>
    </source>
</evidence>
<comment type="similarity">
    <text evidence="1 4">Belongs to the D-isomer specific 2-hydroxyacid dehydrogenase family.</text>
</comment>
<dbReference type="PROSITE" id="PS00670">
    <property type="entry name" value="D_2_HYDROXYACID_DH_2"/>
    <property type="match status" value="1"/>
</dbReference>
<evidence type="ECO:0000313" key="8">
    <source>
        <dbReference type="Proteomes" id="UP001335737"/>
    </source>
</evidence>
<name>A0ABU6KDP8_9BACI</name>
<feature type="domain" description="D-isomer specific 2-hydroxyacid dehydrogenase catalytic" evidence="5">
    <location>
        <begin position="22"/>
        <end position="323"/>
    </location>
</feature>
<reference evidence="7 8" key="1">
    <citation type="journal article" date="2024" name="Int. J. Syst. Evol. Microbiol.">
        <title>Virgibacillus tibetensis sp. nov., isolated from salt lake on the Tibetan Plateau of China.</title>
        <authorList>
            <person name="Phurbu D."/>
            <person name="Liu Z.-X."/>
            <person name="Wang R."/>
            <person name="Zheng Y.-Y."/>
            <person name="Liu H.-C."/>
            <person name="Zhou Y.-G."/>
            <person name="Yu Y.-J."/>
            <person name="Li A.-H."/>
        </authorList>
    </citation>
    <scope>NUCLEOTIDE SEQUENCE [LARGE SCALE GENOMIC DNA]</scope>
    <source>
        <strain evidence="7 8">C22-A2</strain>
    </source>
</reference>
<gene>
    <name evidence="7" type="ORF">QGM71_07050</name>
</gene>
<dbReference type="PROSITE" id="PS00671">
    <property type="entry name" value="D_2_HYDROXYACID_DH_3"/>
    <property type="match status" value="1"/>
</dbReference>
<dbReference type="Pfam" id="PF00389">
    <property type="entry name" value="2-Hacid_dh"/>
    <property type="match status" value="1"/>
</dbReference>
<proteinExistence type="inferred from homology"/>
<dbReference type="InterPro" id="IPR036291">
    <property type="entry name" value="NAD(P)-bd_dom_sf"/>
</dbReference>
<evidence type="ECO:0000259" key="5">
    <source>
        <dbReference type="Pfam" id="PF00389"/>
    </source>
</evidence>
<dbReference type="EMBL" id="JARZFX010000002">
    <property type="protein sequence ID" value="MEC5423256.1"/>
    <property type="molecule type" value="Genomic_DNA"/>
</dbReference>
<dbReference type="RefSeq" id="WP_327606812.1">
    <property type="nucleotide sequence ID" value="NZ_JARZFX010000002.1"/>
</dbReference>
<feature type="domain" description="D-isomer specific 2-hydroxyacid dehydrogenase NAD-binding" evidence="6">
    <location>
        <begin position="110"/>
        <end position="291"/>
    </location>
</feature>
<keyword evidence="3" id="KW-0520">NAD</keyword>
<evidence type="ECO:0000256" key="3">
    <source>
        <dbReference type="ARBA" id="ARBA00023027"/>
    </source>
</evidence>